<evidence type="ECO:0000313" key="1">
    <source>
        <dbReference type="EMBL" id="KAI4295604.1"/>
    </source>
</evidence>
<reference evidence="1 2" key="1">
    <citation type="journal article" date="2022" name="DNA Res.">
        <title>Chromosomal-level genome assembly of the orchid tree Bauhinia variegata (Leguminosae; Cercidoideae) supports the allotetraploid origin hypothesis of Bauhinia.</title>
        <authorList>
            <person name="Zhong Y."/>
            <person name="Chen Y."/>
            <person name="Zheng D."/>
            <person name="Pang J."/>
            <person name="Liu Y."/>
            <person name="Luo S."/>
            <person name="Meng S."/>
            <person name="Qian L."/>
            <person name="Wei D."/>
            <person name="Dai S."/>
            <person name="Zhou R."/>
        </authorList>
    </citation>
    <scope>NUCLEOTIDE SEQUENCE [LARGE SCALE GENOMIC DNA]</scope>
    <source>
        <strain evidence="1">BV-YZ2020</strain>
    </source>
</reference>
<name>A0ACB9KEK5_BAUVA</name>
<dbReference type="EMBL" id="CM039439">
    <property type="protein sequence ID" value="KAI4295604.1"/>
    <property type="molecule type" value="Genomic_DNA"/>
</dbReference>
<organism evidence="1 2">
    <name type="scientific">Bauhinia variegata</name>
    <name type="common">Purple orchid tree</name>
    <name type="synonym">Phanera variegata</name>
    <dbReference type="NCBI Taxonomy" id="167791"/>
    <lineage>
        <taxon>Eukaryota</taxon>
        <taxon>Viridiplantae</taxon>
        <taxon>Streptophyta</taxon>
        <taxon>Embryophyta</taxon>
        <taxon>Tracheophyta</taxon>
        <taxon>Spermatophyta</taxon>
        <taxon>Magnoliopsida</taxon>
        <taxon>eudicotyledons</taxon>
        <taxon>Gunneridae</taxon>
        <taxon>Pentapetalae</taxon>
        <taxon>rosids</taxon>
        <taxon>fabids</taxon>
        <taxon>Fabales</taxon>
        <taxon>Fabaceae</taxon>
        <taxon>Cercidoideae</taxon>
        <taxon>Cercideae</taxon>
        <taxon>Bauhiniinae</taxon>
        <taxon>Bauhinia</taxon>
    </lineage>
</organism>
<evidence type="ECO:0000313" key="2">
    <source>
        <dbReference type="Proteomes" id="UP000828941"/>
    </source>
</evidence>
<dbReference type="Proteomes" id="UP000828941">
    <property type="component" value="Chromosome 14"/>
</dbReference>
<protein>
    <submittedName>
        <fullName evidence="1">Uncharacterized protein</fullName>
    </submittedName>
</protein>
<comment type="caution">
    <text evidence="1">The sequence shown here is derived from an EMBL/GenBank/DDBJ whole genome shotgun (WGS) entry which is preliminary data.</text>
</comment>
<keyword evidence="2" id="KW-1185">Reference proteome</keyword>
<gene>
    <name evidence="1" type="ORF">L6164_035630</name>
</gene>
<sequence>MGVDAQVFAISKMGKVKASLVMIMAMIAMFVGDGDAADTNHVYSPCSDSKVQKGDGFSFGIAFSSKESFTQGNQGPQLSPCDSHLNLAGKGAQLAVFRPKIDEICLLTINSSFNPASTGLYMVAFAGHKYAARSLPIMVADSSHTITSFTLVLEFHEGTLQNLYWKSFGCDACAGDSVCLNHQDCAVPNSKCKKNGGSACNIGIQLTFSGTDKNLDALNSWYEVDKLRQYSLYGLFSNLRDSITGPFSNIV</sequence>
<proteinExistence type="predicted"/>
<accession>A0ACB9KEK5</accession>